<dbReference type="Gene3D" id="1.25.40.10">
    <property type="entry name" value="Tetratricopeptide repeat domain"/>
    <property type="match status" value="1"/>
</dbReference>
<sequence>MNRPGFRGTGMQRASQRKMNKPMNKKRQKGSKPVIDEIEVAGKNLRDEALKYMKVRNYTKALGLYDQALEMNNNDQNALVARSRCFLQLGEPAKALQDAETALVLDKNNIRAIYQKAEALYYLGQFEHSLMFFHRGLRLRPELASFRLGVQKTQEAIENTIGNNTKNQPQKKPVKADKPKTAKRGQLSREELEKRASRRLLGDLFIDKEYLENLLKHPDLRKADTNTEGVSEYAKDAINFLNNRQEFWRQQKPCTSLNAKKISGANGMLPRWL</sequence>
<evidence type="ECO:0000256" key="9">
    <source>
        <dbReference type="PROSITE-ProRule" id="PRU00339"/>
    </source>
</evidence>
<dbReference type="SMART" id="SM00028">
    <property type="entry name" value="TPR"/>
    <property type="match status" value="3"/>
</dbReference>
<dbReference type="PROSITE" id="PS50005">
    <property type="entry name" value="TPR"/>
    <property type="match status" value="2"/>
</dbReference>
<dbReference type="PANTHER" id="PTHR23040">
    <property type="match status" value="1"/>
</dbReference>
<name>A0AAG5DIZ2_ANOAO</name>
<evidence type="ECO:0000256" key="5">
    <source>
        <dbReference type="ARBA" id="ARBA00023212"/>
    </source>
</evidence>
<comment type="subcellular location">
    <subcellularLocation>
        <location evidence="1">Cytoplasm</location>
        <location evidence="1">Cytoskeleton</location>
        <location evidence="1">Cilium axoneme</location>
    </subcellularLocation>
</comment>
<dbReference type="SUPFAM" id="SSF48452">
    <property type="entry name" value="TPR-like"/>
    <property type="match status" value="1"/>
</dbReference>
<dbReference type="AlphaFoldDB" id="A0AAG5DIZ2"/>
<dbReference type="InterPro" id="IPR019734">
    <property type="entry name" value="TPR_rpt"/>
</dbReference>
<evidence type="ECO:0000256" key="4">
    <source>
        <dbReference type="ARBA" id="ARBA00022803"/>
    </source>
</evidence>
<protein>
    <recommendedName>
        <fullName evidence="7">Outer dynein arm-docking complex subunit 4</fullName>
    </recommendedName>
    <alternativeName>
        <fullName evidence="8">Tetratricopeptide repeat protein 25</fullName>
    </alternativeName>
</protein>
<keyword evidence="6" id="KW-0966">Cell projection</keyword>
<feature type="region of interest" description="Disordered" evidence="10">
    <location>
        <begin position="1"/>
        <end position="33"/>
    </location>
</feature>
<evidence type="ECO:0000313" key="11">
    <source>
        <dbReference type="EnsemblMetazoa" id="ENSAATROPP011232"/>
    </source>
</evidence>
<accession>A0AAG5DIZ2</accession>
<evidence type="ECO:0000256" key="3">
    <source>
        <dbReference type="ARBA" id="ARBA00022737"/>
    </source>
</evidence>
<keyword evidence="12" id="KW-1185">Reference proteome</keyword>
<dbReference type="PANTHER" id="PTHR23040:SF1">
    <property type="entry name" value="OUTER DYNEIN ARM-DOCKING COMPLEX SUBUNIT 4"/>
    <property type="match status" value="1"/>
</dbReference>
<evidence type="ECO:0000256" key="2">
    <source>
        <dbReference type="ARBA" id="ARBA00022490"/>
    </source>
</evidence>
<dbReference type="Pfam" id="PF12895">
    <property type="entry name" value="ANAPC3"/>
    <property type="match status" value="1"/>
</dbReference>
<proteinExistence type="predicted"/>
<dbReference type="EnsemblMetazoa" id="ENSAATROPT012376">
    <property type="protein sequence ID" value="ENSAATROPP011232"/>
    <property type="gene ID" value="ENSAATROPG010065"/>
</dbReference>
<reference evidence="11" key="1">
    <citation type="submission" date="2024-04" db="UniProtKB">
        <authorList>
            <consortium name="EnsemblMetazoa"/>
        </authorList>
    </citation>
    <scope>IDENTIFICATION</scope>
    <source>
        <strain evidence="11">EBRO</strain>
    </source>
</reference>
<feature type="region of interest" description="Disordered" evidence="10">
    <location>
        <begin position="162"/>
        <end position="191"/>
    </location>
</feature>
<feature type="repeat" description="TPR" evidence="9">
    <location>
        <begin position="110"/>
        <end position="143"/>
    </location>
</feature>
<evidence type="ECO:0000256" key="1">
    <source>
        <dbReference type="ARBA" id="ARBA00004430"/>
    </source>
</evidence>
<dbReference type="InterPro" id="IPR040111">
    <property type="entry name" value="ODAD4"/>
</dbReference>
<evidence type="ECO:0000256" key="6">
    <source>
        <dbReference type="ARBA" id="ARBA00023273"/>
    </source>
</evidence>
<dbReference type="InterPro" id="IPR011990">
    <property type="entry name" value="TPR-like_helical_dom_sf"/>
</dbReference>
<feature type="repeat" description="TPR" evidence="9">
    <location>
        <begin position="42"/>
        <end position="75"/>
    </location>
</feature>
<keyword evidence="4 9" id="KW-0802">TPR repeat</keyword>
<evidence type="ECO:0000313" key="12">
    <source>
        <dbReference type="Proteomes" id="UP000075880"/>
    </source>
</evidence>
<feature type="compositionally biased region" description="Basic residues" evidence="10">
    <location>
        <begin position="15"/>
        <end position="30"/>
    </location>
</feature>
<dbReference type="GO" id="GO:0005930">
    <property type="term" value="C:axoneme"/>
    <property type="evidence" value="ECO:0007669"/>
    <property type="project" value="UniProtKB-SubCell"/>
</dbReference>
<keyword evidence="5" id="KW-0206">Cytoskeleton</keyword>
<evidence type="ECO:0000256" key="8">
    <source>
        <dbReference type="ARBA" id="ARBA00034143"/>
    </source>
</evidence>
<keyword evidence="2" id="KW-0963">Cytoplasm</keyword>
<evidence type="ECO:0000256" key="10">
    <source>
        <dbReference type="SAM" id="MobiDB-lite"/>
    </source>
</evidence>
<keyword evidence="3" id="KW-0677">Repeat</keyword>
<evidence type="ECO:0000256" key="7">
    <source>
        <dbReference type="ARBA" id="ARBA00034139"/>
    </source>
</evidence>
<dbReference type="Proteomes" id="UP000075880">
    <property type="component" value="Unassembled WGS sequence"/>
</dbReference>
<organism evidence="11 12">
    <name type="scientific">Anopheles atroparvus</name>
    <name type="common">European mosquito</name>
    <dbReference type="NCBI Taxonomy" id="41427"/>
    <lineage>
        <taxon>Eukaryota</taxon>
        <taxon>Metazoa</taxon>
        <taxon>Ecdysozoa</taxon>
        <taxon>Arthropoda</taxon>
        <taxon>Hexapoda</taxon>
        <taxon>Insecta</taxon>
        <taxon>Pterygota</taxon>
        <taxon>Neoptera</taxon>
        <taxon>Endopterygota</taxon>
        <taxon>Diptera</taxon>
        <taxon>Nematocera</taxon>
        <taxon>Culicoidea</taxon>
        <taxon>Culicidae</taxon>
        <taxon>Anophelinae</taxon>
        <taxon>Anopheles</taxon>
    </lineage>
</organism>